<gene>
    <name evidence="1" type="ORF">PPTG_23184</name>
</gene>
<proteinExistence type="predicted"/>
<accession>W2Q3K7</accession>
<name>W2Q3K7_PHYN3</name>
<dbReference type="RefSeq" id="XP_008907203.1">
    <property type="nucleotide sequence ID" value="XM_008908955.1"/>
</dbReference>
<dbReference type="VEuPathDB" id="FungiDB:PPTG_23184"/>
<sequence>MRIATTTNSIVTTVKPRMLHRKSNQFSQHVNQAFRGKYQLAKASLHNVDPSGKFSSSLAPEIQ</sequence>
<evidence type="ECO:0000313" key="1">
    <source>
        <dbReference type="EMBL" id="ETN07446.1"/>
    </source>
</evidence>
<reference evidence="2" key="1">
    <citation type="submission" date="2011-12" db="EMBL/GenBank/DDBJ databases">
        <authorList>
            <consortium name="The Broad Institute Genome Sequencing Platform"/>
            <person name="Russ C."/>
            <person name="Tyler B."/>
            <person name="Panabieres F."/>
            <person name="Shan W."/>
            <person name="Tripathy S."/>
            <person name="Grunwald N."/>
            <person name="Machado M."/>
            <person name="Young S.K."/>
            <person name="Zeng Q."/>
            <person name="Gargeya S."/>
            <person name="Fitzgerald M."/>
            <person name="Haas B."/>
            <person name="Abouelleil A."/>
            <person name="Alvarado L."/>
            <person name="Arachchi H.M."/>
            <person name="Berlin A."/>
            <person name="Chapman S.B."/>
            <person name="Gearin G."/>
            <person name="Goldberg J."/>
            <person name="Griggs A."/>
            <person name="Gujja S."/>
            <person name="Hansen M."/>
            <person name="Heiman D."/>
            <person name="Howarth C."/>
            <person name="Larimer J."/>
            <person name="Lui A."/>
            <person name="MacDonald P.J.P."/>
            <person name="McCowen C."/>
            <person name="Montmayeur A."/>
            <person name="Murphy C."/>
            <person name="Neiman D."/>
            <person name="Pearson M."/>
            <person name="Priest M."/>
            <person name="Roberts A."/>
            <person name="Saif S."/>
            <person name="Shea T."/>
            <person name="Sisk P."/>
            <person name="Stolte C."/>
            <person name="Sykes S."/>
            <person name="Wortman J."/>
            <person name="Nusbaum C."/>
            <person name="Birren B."/>
        </authorList>
    </citation>
    <scope>NUCLEOTIDE SEQUENCE [LARGE SCALE GENOMIC DNA]</scope>
    <source>
        <strain evidence="2">INRA-310</strain>
    </source>
</reference>
<reference evidence="1 2" key="2">
    <citation type="submission" date="2013-11" db="EMBL/GenBank/DDBJ databases">
        <title>The Genome Sequence of Phytophthora parasitica INRA-310.</title>
        <authorList>
            <consortium name="The Broad Institute Genomics Platform"/>
            <person name="Russ C."/>
            <person name="Tyler B."/>
            <person name="Panabieres F."/>
            <person name="Shan W."/>
            <person name="Tripathy S."/>
            <person name="Grunwald N."/>
            <person name="Machado M."/>
            <person name="Johnson C.S."/>
            <person name="Arredondo F."/>
            <person name="Hong C."/>
            <person name="Coffey M."/>
            <person name="Young S.K."/>
            <person name="Zeng Q."/>
            <person name="Gargeya S."/>
            <person name="Fitzgerald M."/>
            <person name="Abouelleil A."/>
            <person name="Alvarado L."/>
            <person name="Chapman S.B."/>
            <person name="Gainer-Dewar J."/>
            <person name="Goldberg J."/>
            <person name="Griggs A."/>
            <person name="Gujja S."/>
            <person name="Hansen M."/>
            <person name="Howarth C."/>
            <person name="Imamovic A."/>
            <person name="Ireland A."/>
            <person name="Larimer J."/>
            <person name="McCowan C."/>
            <person name="Murphy C."/>
            <person name="Pearson M."/>
            <person name="Poon T.W."/>
            <person name="Priest M."/>
            <person name="Roberts A."/>
            <person name="Saif S."/>
            <person name="Shea T."/>
            <person name="Sykes S."/>
            <person name="Wortman J."/>
            <person name="Nusbaum C."/>
            <person name="Birren B."/>
        </authorList>
    </citation>
    <scope>NUCLEOTIDE SEQUENCE [LARGE SCALE GENOMIC DNA]</scope>
    <source>
        <strain evidence="1 2">INRA-310</strain>
    </source>
</reference>
<dbReference type="Proteomes" id="UP000018817">
    <property type="component" value="Unassembled WGS sequence"/>
</dbReference>
<protein>
    <submittedName>
        <fullName evidence="1">Uncharacterized protein</fullName>
    </submittedName>
</protein>
<dbReference type="EMBL" id="KI669592">
    <property type="protein sequence ID" value="ETN07446.1"/>
    <property type="molecule type" value="Genomic_DNA"/>
</dbReference>
<dbReference type="GeneID" id="20191783"/>
<organism evidence="1 2">
    <name type="scientific">Phytophthora nicotianae (strain INRA-310)</name>
    <name type="common">Phytophthora parasitica</name>
    <dbReference type="NCBI Taxonomy" id="761204"/>
    <lineage>
        <taxon>Eukaryota</taxon>
        <taxon>Sar</taxon>
        <taxon>Stramenopiles</taxon>
        <taxon>Oomycota</taxon>
        <taxon>Peronosporomycetes</taxon>
        <taxon>Peronosporales</taxon>
        <taxon>Peronosporaceae</taxon>
        <taxon>Phytophthora</taxon>
    </lineage>
</organism>
<dbReference type="AlphaFoldDB" id="W2Q3K7"/>
<evidence type="ECO:0000313" key="2">
    <source>
        <dbReference type="Proteomes" id="UP000018817"/>
    </source>
</evidence>